<feature type="signal peptide" evidence="1">
    <location>
        <begin position="1"/>
        <end position="18"/>
    </location>
</feature>
<sequence>MVLVINVCFLHQSLSSSAWVGSVCIPGSMIIPAIQAGFHGRIVFINNDGCFMASNVCVTAQSLAAERLRIL</sequence>
<organism evidence="2 3">
    <name type="scientific">Coniella lustricola</name>
    <dbReference type="NCBI Taxonomy" id="2025994"/>
    <lineage>
        <taxon>Eukaryota</taxon>
        <taxon>Fungi</taxon>
        <taxon>Dikarya</taxon>
        <taxon>Ascomycota</taxon>
        <taxon>Pezizomycotina</taxon>
        <taxon>Sordariomycetes</taxon>
        <taxon>Sordariomycetidae</taxon>
        <taxon>Diaporthales</taxon>
        <taxon>Schizoparmaceae</taxon>
        <taxon>Coniella</taxon>
    </lineage>
</organism>
<gene>
    <name evidence="2" type="ORF">BD289DRAFT_430220</name>
</gene>
<protein>
    <submittedName>
        <fullName evidence="2">Uncharacterized protein</fullName>
    </submittedName>
</protein>
<keyword evidence="1" id="KW-0732">Signal</keyword>
<dbReference type="Proteomes" id="UP000241462">
    <property type="component" value="Unassembled WGS sequence"/>
</dbReference>
<evidence type="ECO:0000313" key="2">
    <source>
        <dbReference type="EMBL" id="PSR90771.1"/>
    </source>
</evidence>
<name>A0A2T3AC29_9PEZI</name>
<accession>A0A2T3AC29</accession>
<feature type="chain" id="PRO_5015647267" evidence="1">
    <location>
        <begin position="19"/>
        <end position="71"/>
    </location>
</feature>
<keyword evidence="3" id="KW-1185">Reference proteome</keyword>
<evidence type="ECO:0000313" key="3">
    <source>
        <dbReference type="Proteomes" id="UP000241462"/>
    </source>
</evidence>
<dbReference type="EMBL" id="KZ678415">
    <property type="protein sequence ID" value="PSR90771.1"/>
    <property type="molecule type" value="Genomic_DNA"/>
</dbReference>
<proteinExistence type="predicted"/>
<evidence type="ECO:0000256" key="1">
    <source>
        <dbReference type="SAM" id="SignalP"/>
    </source>
</evidence>
<reference evidence="2 3" key="1">
    <citation type="journal article" date="2018" name="Mycol. Prog.">
        <title>Coniella lustricola, a new species from submerged detritus.</title>
        <authorList>
            <person name="Raudabaugh D.B."/>
            <person name="Iturriaga T."/>
            <person name="Carver A."/>
            <person name="Mondo S."/>
            <person name="Pangilinan J."/>
            <person name="Lipzen A."/>
            <person name="He G."/>
            <person name="Amirebrahimi M."/>
            <person name="Grigoriev I.V."/>
            <person name="Miller A.N."/>
        </authorList>
    </citation>
    <scope>NUCLEOTIDE SEQUENCE [LARGE SCALE GENOMIC DNA]</scope>
    <source>
        <strain evidence="2 3">B22-T-1</strain>
    </source>
</reference>
<dbReference type="InParanoid" id="A0A2T3AC29"/>
<dbReference type="AlphaFoldDB" id="A0A2T3AC29"/>